<name>A0A0A1GYE0_9LACO</name>
<dbReference type="STRING" id="1291742.LOOC260_114270"/>
<dbReference type="Proteomes" id="UP000031620">
    <property type="component" value="Chromosome"/>
</dbReference>
<reference evidence="2 3" key="1">
    <citation type="submission" date="2014-11" db="EMBL/GenBank/DDBJ databases">
        <title>Complete genome sequence and analysis of Lactobacillus hokkaidonensis LOOC260T.</title>
        <authorList>
            <person name="Tanizawa Y."/>
            <person name="Tohno M."/>
            <person name="Kaminuma E."/>
            <person name="Nakamura Y."/>
            <person name="Arita M."/>
        </authorList>
    </citation>
    <scope>NUCLEOTIDE SEQUENCE [LARGE SCALE GENOMIC DNA]</scope>
    <source>
        <strain evidence="2 3">LOOC260</strain>
    </source>
</reference>
<dbReference type="KEGG" id="lho:LOOC260_114270"/>
<evidence type="ECO:0000313" key="2">
    <source>
        <dbReference type="EMBL" id="BAP85963.1"/>
    </source>
</evidence>
<keyword evidence="1" id="KW-1133">Transmembrane helix</keyword>
<dbReference type="AlphaFoldDB" id="A0A0A1GYE0"/>
<gene>
    <name evidence="2" type="ORF">LOOC260_114270</name>
</gene>
<evidence type="ECO:0000313" key="3">
    <source>
        <dbReference type="Proteomes" id="UP000031620"/>
    </source>
</evidence>
<evidence type="ECO:0000256" key="1">
    <source>
        <dbReference type="SAM" id="Phobius"/>
    </source>
</evidence>
<feature type="transmembrane region" description="Helical" evidence="1">
    <location>
        <begin position="33"/>
        <end position="52"/>
    </location>
</feature>
<keyword evidence="1" id="KW-0472">Membrane</keyword>
<keyword evidence="1" id="KW-0812">Transmembrane</keyword>
<dbReference type="RefSeq" id="WP_169790734.1">
    <property type="nucleotide sequence ID" value="NZ_AP014680.1"/>
</dbReference>
<dbReference type="HOGENOM" id="CLU_2973759_0_0_9"/>
<protein>
    <recommendedName>
        <fullName evidence="4">DUF1056 family protein</fullName>
    </recommendedName>
</protein>
<organism evidence="2 3">
    <name type="scientific">Paucilactobacillus hokkaidonensis JCM 18461</name>
    <dbReference type="NCBI Taxonomy" id="1291742"/>
    <lineage>
        <taxon>Bacteria</taxon>
        <taxon>Bacillati</taxon>
        <taxon>Bacillota</taxon>
        <taxon>Bacilli</taxon>
        <taxon>Lactobacillales</taxon>
        <taxon>Lactobacillaceae</taxon>
        <taxon>Paucilactobacillus</taxon>
    </lineage>
</organism>
<sequence>MKKIFLILINNLSFIFVFSGLASFVFAGFLFNQILGCVVLGLALIGLAYIISPIGGDK</sequence>
<feature type="transmembrane region" description="Helical" evidence="1">
    <location>
        <begin position="7"/>
        <end position="27"/>
    </location>
</feature>
<dbReference type="EMBL" id="AP014680">
    <property type="protein sequence ID" value="BAP85963.1"/>
    <property type="molecule type" value="Genomic_DNA"/>
</dbReference>
<proteinExistence type="predicted"/>
<accession>A0A0A1GYE0</accession>
<evidence type="ECO:0008006" key="4">
    <source>
        <dbReference type="Google" id="ProtNLM"/>
    </source>
</evidence>